<keyword evidence="1" id="KW-0732">Signal</keyword>
<feature type="signal peptide" evidence="1">
    <location>
        <begin position="1"/>
        <end position="32"/>
    </location>
</feature>
<dbReference type="Proteomes" id="UP000614410">
    <property type="component" value="Unassembled WGS sequence"/>
</dbReference>
<dbReference type="PROSITE" id="PS51257">
    <property type="entry name" value="PROKAR_LIPOPROTEIN"/>
    <property type="match status" value="1"/>
</dbReference>
<evidence type="ECO:0008006" key="4">
    <source>
        <dbReference type="Google" id="ProtNLM"/>
    </source>
</evidence>
<accession>A0A934KPN9</accession>
<dbReference type="EMBL" id="JAEKNN010000026">
    <property type="protein sequence ID" value="MBJ7608927.1"/>
    <property type="molecule type" value="Genomic_DNA"/>
</dbReference>
<reference evidence="2 3" key="1">
    <citation type="submission" date="2020-10" db="EMBL/GenBank/DDBJ databases">
        <title>Ca. Dormibacterota MAGs.</title>
        <authorList>
            <person name="Montgomery K."/>
        </authorList>
    </citation>
    <scope>NUCLEOTIDE SEQUENCE [LARGE SCALE GENOMIC DNA]</scope>
    <source>
        <strain evidence="2">Mitchell_Peninsula_5</strain>
    </source>
</reference>
<gene>
    <name evidence="2" type="ORF">JF887_05790</name>
</gene>
<evidence type="ECO:0000256" key="1">
    <source>
        <dbReference type="SAM" id="SignalP"/>
    </source>
</evidence>
<feature type="chain" id="PRO_5037266327" description="SMP-30/Gluconolactonase/LRE-like region domain-containing protein" evidence="1">
    <location>
        <begin position="33"/>
        <end position="368"/>
    </location>
</feature>
<dbReference type="AlphaFoldDB" id="A0A934KPN9"/>
<comment type="caution">
    <text evidence="2">The sequence shown here is derived from an EMBL/GenBank/DDBJ whole genome shotgun (WGS) entry which is preliminary data.</text>
</comment>
<evidence type="ECO:0000313" key="3">
    <source>
        <dbReference type="Proteomes" id="UP000614410"/>
    </source>
</evidence>
<organism evidence="2 3">
    <name type="scientific">Candidatus Amunia macphersoniae</name>
    <dbReference type="NCBI Taxonomy" id="3127014"/>
    <lineage>
        <taxon>Bacteria</taxon>
        <taxon>Bacillati</taxon>
        <taxon>Candidatus Dormiibacterota</taxon>
        <taxon>Candidatus Dormibacteria</taxon>
        <taxon>Candidatus Aeolococcales</taxon>
        <taxon>Candidatus Aeolococcaceae</taxon>
        <taxon>Candidatus Amunia</taxon>
    </lineage>
</organism>
<protein>
    <recommendedName>
        <fullName evidence="4">SMP-30/Gluconolactonase/LRE-like region domain-containing protein</fullName>
    </recommendedName>
</protein>
<name>A0A934KPN9_9BACT</name>
<proteinExistence type="predicted"/>
<dbReference type="SUPFAM" id="SSF101898">
    <property type="entry name" value="NHL repeat"/>
    <property type="match status" value="1"/>
</dbReference>
<evidence type="ECO:0000313" key="2">
    <source>
        <dbReference type="EMBL" id="MBJ7608927.1"/>
    </source>
</evidence>
<sequence>MVRSGKTPLVAVAGSIVVAALTAGCSSSTSTATSTSANAAASAAPGSLATSQQTAETLDRLVAPPGWTLTLWAVGGAKYSNPDSIERDGNNIWVGYQNVTAKDGSDGKTSNIVEYTPDGKVLKTWTVPGHTDGLRIDPSTHRAWVTSNEDGNPALNIIDPSSATPMSITLAQVPHGGGYDDLAFVGGATYIACSAPKLDSSGNNVFPAVDRITVSGTTATVTPVLMGNATATDTVAKADATLNLTDPDSFTVDPSGNLVLVSQADSALITIQNPGAANQAVLKTPIGNQEDDTVWTTSNSGRLFVVDAGKNAIYTIKWSGPKGTVFTEAPNDSGVAGFVGTIDTTTGFISPVSTGWTKPTGLMFVPAP</sequence>